<dbReference type="OrthoDB" id="4374579at2"/>
<dbReference type="Gene3D" id="3.40.50.720">
    <property type="entry name" value="NAD(P)-binding Rossmann-like Domain"/>
    <property type="match status" value="1"/>
</dbReference>
<dbReference type="RefSeq" id="WP_110470158.1">
    <property type="nucleotide sequence ID" value="NZ_QJSP01000008.1"/>
</dbReference>
<evidence type="ECO:0000256" key="1">
    <source>
        <dbReference type="ARBA" id="ARBA00006484"/>
    </source>
</evidence>
<dbReference type="FunFam" id="3.40.50.720:FF:000084">
    <property type="entry name" value="Short-chain dehydrogenase reductase"/>
    <property type="match status" value="1"/>
</dbReference>
<evidence type="ECO:0000256" key="2">
    <source>
        <dbReference type="ARBA" id="ARBA00023002"/>
    </source>
</evidence>
<dbReference type="PANTHER" id="PTHR24321">
    <property type="entry name" value="DEHYDROGENASES, SHORT CHAIN"/>
    <property type="match status" value="1"/>
</dbReference>
<dbReference type="PRINTS" id="PR00081">
    <property type="entry name" value="GDHRDH"/>
</dbReference>
<keyword evidence="4" id="KW-1185">Reference proteome</keyword>
<name>A0A318RGR9_WILLI</name>
<comment type="caution">
    <text evidence="3">The sequence shown here is derived from an EMBL/GenBank/DDBJ whole genome shotgun (WGS) entry which is preliminary data.</text>
</comment>
<dbReference type="SUPFAM" id="SSF51735">
    <property type="entry name" value="NAD(P)-binding Rossmann-fold domains"/>
    <property type="match status" value="1"/>
</dbReference>
<sequence>MSLRLEGKVAVVTGGASGIGEQTARTFLREGARVVIADINDELGENVAREFGDDALFVHADATNQDDWDHLLFTTTEHFSPLDILVNNAGGGRGVGKIVDEVYDGHHSIMELNVTSVWMGTRAALPVMQGRGGGSIVNISSIDGLVGVEGMTSYVASKFAVTGLTKAVAFEGGPFNVRVNSVHPGFIETPMMLKATGTVRTRLESAMQKQPIARFGKPEDVANAVLFFASDESSYCTGTSLIVDGGQLAGPHREPM</sequence>
<dbReference type="PANTHER" id="PTHR24321:SF8">
    <property type="entry name" value="ESTRADIOL 17-BETA-DEHYDROGENASE 8-RELATED"/>
    <property type="match status" value="1"/>
</dbReference>
<dbReference type="PROSITE" id="PS00061">
    <property type="entry name" value="ADH_SHORT"/>
    <property type="match status" value="1"/>
</dbReference>
<dbReference type="PRINTS" id="PR00080">
    <property type="entry name" value="SDRFAMILY"/>
</dbReference>
<dbReference type="AlphaFoldDB" id="A0A318RGR9"/>
<evidence type="ECO:0000313" key="3">
    <source>
        <dbReference type="EMBL" id="PYE16268.1"/>
    </source>
</evidence>
<dbReference type="InterPro" id="IPR036291">
    <property type="entry name" value="NAD(P)-bd_dom_sf"/>
</dbReference>
<dbReference type="GO" id="GO:0016491">
    <property type="term" value="F:oxidoreductase activity"/>
    <property type="evidence" value="ECO:0007669"/>
    <property type="project" value="UniProtKB-KW"/>
</dbReference>
<protein>
    <submittedName>
        <fullName evidence="3">3alpha(Or 20beta)-hydroxysteroid dehydrogenase</fullName>
    </submittedName>
</protein>
<dbReference type="InterPro" id="IPR020904">
    <property type="entry name" value="Sc_DH/Rdtase_CS"/>
</dbReference>
<gene>
    <name evidence="3" type="ORF">DFR67_10819</name>
</gene>
<dbReference type="InterPro" id="IPR002347">
    <property type="entry name" value="SDR_fam"/>
</dbReference>
<evidence type="ECO:0000313" key="4">
    <source>
        <dbReference type="Proteomes" id="UP000247591"/>
    </source>
</evidence>
<keyword evidence="2" id="KW-0560">Oxidoreductase</keyword>
<dbReference type="EMBL" id="QJSP01000008">
    <property type="protein sequence ID" value="PYE16268.1"/>
    <property type="molecule type" value="Genomic_DNA"/>
</dbReference>
<dbReference type="NCBIfam" id="NF005559">
    <property type="entry name" value="PRK07231.1"/>
    <property type="match status" value="1"/>
</dbReference>
<reference evidence="3 4" key="1">
    <citation type="submission" date="2018-06" db="EMBL/GenBank/DDBJ databases">
        <title>Genomic Encyclopedia of Type Strains, Phase IV (KMG-IV): sequencing the most valuable type-strain genomes for metagenomic binning, comparative biology and taxonomic classification.</title>
        <authorList>
            <person name="Goeker M."/>
        </authorList>
    </citation>
    <scope>NUCLEOTIDE SEQUENCE [LARGE SCALE GENOMIC DNA]</scope>
    <source>
        <strain evidence="3 4">DSM 45521</strain>
    </source>
</reference>
<accession>A0A318RGR9</accession>
<dbReference type="Pfam" id="PF13561">
    <property type="entry name" value="adh_short_C2"/>
    <property type="match status" value="1"/>
</dbReference>
<organism evidence="3 4">
    <name type="scientific">Williamsia limnetica</name>
    <dbReference type="NCBI Taxonomy" id="882452"/>
    <lineage>
        <taxon>Bacteria</taxon>
        <taxon>Bacillati</taxon>
        <taxon>Actinomycetota</taxon>
        <taxon>Actinomycetes</taxon>
        <taxon>Mycobacteriales</taxon>
        <taxon>Nocardiaceae</taxon>
        <taxon>Williamsia</taxon>
    </lineage>
</organism>
<comment type="similarity">
    <text evidence="1">Belongs to the short-chain dehydrogenases/reductases (SDR) family.</text>
</comment>
<proteinExistence type="inferred from homology"/>
<dbReference type="Proteomes" id="UP000247591">
    <property type="component" value="Unassembled WGS sequence"/>
</dbReference>